<dbReference type="InterPro" id="IPR029052">
    <property type="entry name" value="Metallo-depent_PP-like"/>
</dbReference>
<evidence type="ECO:0000313" key="5">
    <source>
        <dbReference type="EMBL" id="MCU6686299.1"/>
    </source>
</evidence>
<proteinExistence type="predicted"/>
<dbReference type="InterPro" id="IPR039331">
    <property type="entry name" value="PAPs-like"/>
</dbReference>
<dbReference type="Gene3D" id="3.60.21.10">
    <property type="match status" value="1"/>
</dbReference>
<dbReference type="Proteomes" id="UP001652431">
    <property type="component" value="Unassembled WGS sequence"/>
</dbReference>
<evidence type="ECO:0000256" key="2">
    <source>
        <dbReference type="ARBA" id="ARBA00022737"/>
    </source>
</evidence>
<dbReference type="Pfam" id="PF00149">
    <property type="entry name" value="Metallophos"/>
    <property type="match status" value="1"/>
</dbReference>
<reference evidence="5 6" key="1">
    <citation type="journal article" date="2021" name="ISME Commun">
        <title>Automated analysis of genomic sequences facilitates high-throughput and comprehensive description of bacteria.</title>
        <authorList>
            <person name="Hitch T.C.A."/>
        </authorList>
    </citation>
    <scope>NUCLEOTIDE SEQUENCE [LARGE SCALE GENOMIC DNA]</scope>
    <source>
        <strain evidence="5 6">Sanger_03</strain>
    </source>
</reference>
<comment type="caution">
    <text evidence="5">The sequence shown here is derived from an EMBL/GenBank/DDBJ whole genome shotgun (WGS) entry which is preliminary data.</text>
</comment>
<name>A0ABT2RM96_9FIRM</name>
<protein>
    <submittedName>
        <fullName evidence="5">S-layer homology domain-containing protein</fullName>
    </submittedName>
</protein>
<accession>A0ABT2RM96</accession>
<dbReference type="PROSITE" id="PS51272">
    <property type="entry name" value="SLH"/>
    <property type="match status" value="3"/>
</dbReference>
<keyword evidence="6" id="KW-1185">Reference proteome</keyword>
<feature type="signal peptide" evidence="3">
    <location>
        <begin position="1"/>
        <end position="26"/>
    </location>
</feature>
<dbReference type="RefSeq" id="WP_158369380.1">
    <property type="nucleotide sequence ID" value="NZ_JAOQJU010000005.1"/>
</dbReference>
<evidence type="ECO:0000256" key="1">
    <source>
        <dbReference type="ARBA" id="ARBA00022729"/>
    </source>
</evidence>
<dbReference type="PANTHER" id="PTHR22953:SF153">
    <property type="entry name" value="PURPLE ACID PHOSPHATASE"/>
    <property type="match status" value="1"/>
</dbReference>
<feature type="domain" description="SLH" evidence="4">
    <location>
        <begin position="578"/>
        <end position="642"/>
    </location>
</feature>
<evidence type="ECO:0000259" key="4">
    <source>
        <dbReference type="PROSITE" id="PS51272"/>
    </source>
</evidence>
<dbReference type="PANTHER" id="PTHR22953">
    <property type="entry name" value="ACID PHOSPHATASE RELATED"/>
    <property type="match status" value="1"/>
</dbReference>
<dbReference type="InterPro" id="IPR001119">
    <property type="entry name" value="SLH_dom"/>
</dbReference>
<feature type="domain" description="SLH" evidence="4">
    <location>
        <begin position="645"/>
        <end position="706"/>
    </location>
</feature>
<feature type="chain" id="PRO_5045131412" evidence="3">
    <location>
        <begin position="27"/>
        <end position="706"/>
    </location>
</feature>
<keyword evidence="2" id="KW-0677">Repeat</keyword>
<evidence type="ECO:0000313" key="6">
    <source>
        <dbReference type="Proteomes" id="UP001652431"/>
    </source>
</evidence>
<keyword evidence="1 3" id="KW-0732">Signal</keyword>
<feature type="domain" description="SLH" evidence="4">
    <location>
        <begin position="518"/>
        <end position="577"/>
    </location>
</feature>
<sequence length="706" mass="78186">MKKRNQIIALLLAGALCFGSTGSVSAAPAPDGKTNAEDTPAAANGAYEQWQTEWETIKDDWTQMSLSMGEDETQINFGWYSKTQAPTLTVDGKSVAVTVSEGPTAKDGSAYYVCKATAKDLLPGEHSYQTDGGEEVAFTVQDASDGFSFIYVGDPQIGSSNELKGEDSEEFYAAQSASVCSDAFNWNDTLNQAFERESDASFVLSAGDQIQTTAKKAPNKDATNSEIEYAGYLSADKLESVPVATTVGNHDADNPNYLYHFNIPNLSELGSNDIVGGDYYYTYGDALFIMLNTQDTNVTEHKQFIEEAVNAHPDKTWRIVTLHQDIYGSAEHSNEPEITNLRYTLVPYFEENDIDVVLTGHDHAYSRSEILQGGQKTVEYTDDEFDEQLDKDMDAGEDPETRYEAPGNIKDDTTDEAEQKYLNYLDSVMDKDAVQSDNEELVVNPEGILYMTASSSSGSKYYDLVPRKQSYIAERWQEDVPTYSVINVDSNTFSIATYRTDNGEQIDKTFTIEKADASTLPYEDVSEDSWFYSYAKSMYEKGIMTGLTNTRFGPAETLKRAQFAVTLYRLAGTPAVTYEEAFPDVPKDQWYTDAIIWAYKNDVITGYTDSGLFGTADEITREQMVTMMYRYAKKNGIGTSTSASLDSFPDGQSVTAYALDAMKWAVTEKIIQGDGTTGLLNAWNSINRAETAAVLDRYITYSDALN</sequence>
<evidence type="ECO:0000256" key="3">
    <source>
        <dbReference type="SAM" id="SignalP"/>
    </source>
</evidence>
<dbReference type="SUPFAM" id="SSF56300">
    <property type="entry name" value="Metallo-dependent phosphatases"/>
    <property type="match status" value="1"/>
</dbReference>
<dbReference type="InterPro" id="IPR004843">
    <property type="entry name" value="Calcineurin-like_PHP"/>
</dbReference>
<dbReference type="EMBL" id="JAOQJU010000005">
    <property type="protein sequence ID" value="MCU6686299.1"/>
    <property type="molecule type" value="Genomic_DNA"/>
</dbReference>
<organism evidence="5 6">
    <name type="scientific">Dorea acetigenes</name>
    <dbReference type="NCBI Taxonomy" id="2981787"/>
    <lineage>
        <taxon>Bacteria</taxon>
        <taxon>Bacillati</taxon>
        <taxon>Bacillota</taxon>
        <taxon>Clostridia</taxon>
        <taxon>Lachnospirales</taxon>
        <taxon>Lachnospiraceae</taxon>
        <taxon>Dorea</taxon>
    </lineage>
</organism>
<gene>
    <name evidence="5" type="ORF">OCV99_06960</name>
</gene>
<dbReference type="Pfam" id="PF00395">
    <property type="entry name" value="SLH"/>
    <property type="match status" value="3"/>
</dbReference>